<keyword evidence="4" id="KW-0808">Transferase</keyword>
<dbReference type="Proteomes" id="UP000824087">
    <property type="component" value="Unassembled WGS sequence"/>
</dbReference>
<evidence type="ECO:0000256" key="6">
    <source>
        <dbReference type="SAM" id="Phobius"/>
    </source>
</evidence>
<evidence type="ECO:0000256" key="3">
    <source>
        <dbReference type="ARBA" id="ARBA00022676"/>
    </source>
</evidence>
<accession>A0A9D1HT43</accession>
<keyword evidence="6" id="KW-0812">Transmembrane</keyword>
<dbReference type="GO" id="GO:0006488">
    <property type="term" value="P:dolichol-linked oligosaccharide biosynthetic process"/>
    <property type="evidence" value="ECO:0007669"/>
    <property type="project" value="InterPro"/>
</dbReference>
<keyword evidence="3" id="KW-0328">Glycosyltransferase</keyword>
<feature type="transmembrane region" description="Helical" evidence="6">
    <location>
        <begin position="195"/>
        <end position="214"/>
    </location>
</feature>
<keyword evidence="6" id="KW-1133">Transmembrane helix</keyword>
<evidence type="ECO:0000313" key="8">
    <source>
        <dbReference type="EMBL" id="HIU22156.1"/>
    </source>
</evidence>
<reference evidence="8" key="2">
    <citation type="journal article" date="2021" name="PeerJ">
        <title>Extensive microbial diversity within the chicken gut microbiome revealed by metagenomics and culture.</title>
        <authorList>
            <person name="Gilroy R."/>
            <person name="Ravi A."/>
            <person name="Getino M."/>
            <person name="Pursley I."/>
            <person name="Horton D.L."/>
            <person name="Alikhan N.F."/>
            <person name="Baker D."/>
            <person name="Gharbi K."/>
            <person name="Hall N."/>
            <person name="Watson M."/>
            <person name="Adriaenssens E.M."/>
            <person name="Foster-Nyarko E."/>
            <person name="Jarju S."/>
            <person name="Secka A."/>
            <person name="Antonio M."/>
            <person name="Oren A."/>
            <person name="Chaudhuri R.R."/>
            <person name="La Ragione R."/>
            <person name="Hildebrand F."/>
            <person name="Pallen M.J."/>
        </authorList>
    </citation>
    <scope>NUCLEOTIDE SEQUENCE</scope>
    <source>
        <strain evidence="8">CHK197-8231</strain>
    </source>
</reference>
<dbReference type="EMBL" id="DVML01000007">
    <property type="protein sequence ID" value="HIU22156.1"/>
    <property type="molecule type" value="Genomic_DNA"/>
</dbReference>
<evidence type="ECO:0000256" key="1">
    <source>
        <dbReference type="ARBA" id="ARBA00004240"/>
    </source>
</evidence>
<dbReference type="InterPro" id="IPR039042">
    <property type="entry name" value="Alg13-like"/>
</dbReference>
<dbReference type="Gene3D" id="3.40.50.2000">
    <property type="entry name" value="Glycogen Phosphorylase B"/>
    <property type="match status" value="1"/>
</dbReference>
<evidence type="ECO:0000256" key="5">
    <source>
        <dbReference type="ARBA" id="ARBA00022824"/>
    </source>
</evidence>
<dbReference type="AlphaFoldDB" id="A0A9D1HT43"/>
<dbReference type="PANTHER" id="PTHR12867:SF6">
    <property type="entry name" value="N-ACETYLGLUCOSAMINYLDIPHOSPHODOLICHOL N-ACETYLGLUCOSAMINYLTRANSFERASE"/>
    <property type="match status" value="1"/>
</dbReference>
<evidence type="ECO:0000256" key="2">
    <source>
        <dbReference type="ARBA" id="ARBA00006962"/>
    </source>
</evidence>
<dbReference type="InterPro" id="IPR007235">
    <property type="entry name" value="Glyco_trans_28_C"/>
</dbReference>
<keyword evidence="6" id="KW-0472">Membrane</keyword>
<organism evidence="8 9">
    <name type="scientific">Candidatus Fimihabitans intestinipullorum</name>
    <dbReference type="NCBI Taxonomy" id="2840820"/>
    <lineage>
        <taxon>Bacteria</taxon>
        <taxon>Bacillati</taxon>
        <taxon>Mycoplasmatota</taxon>
        <taxon>Mycoplasmatota incertae sedis</taxon>
        <taxon>Candidatus Fimihabitans</taxon>
    </lineage>
</organism>
<evidence type="ECO:0000313" key="9">
    <source>
        <dbReference type="Proteomes" id="UP000824087"/>
    </source>
</evidence>
<comment type="subcellular location">
    <subcellularLocation>
        <location evidence="1">Endoplasmic reticulum</location>
    </subcellularLocation>
</comment>
<dbReference type="NCBIfam" id="NF041548">
    <property type="entry name" value="PssE"/>
    <property type="match status" value="1"/>
</dbReference>
<reference evidence="8" key="1">
    <citation type="submission" date="2020-10" db="EMBL/GenBank/DDBJ databases">
        <authorList>
            <person name="Gilroy R."/>
        </authorList>
    </citation>
    <scope>NUCLEOTIDE SEQUENCE</scope>
    <source>
        <strain evidence="8">CHK197-8231</strain>
    </source>
</reference>
<dbReference type="InterPro" id="IPR048097">
    <property type="entry name" value="Cps14G-like"/>
</dbReference>
<comment type="similarity">
    <text evidence="2">Belongs to the glycosyltransferase 28 family.</text>
</comment>
<comment type="caution">
    <text evidence="8">The sequence shown here is derived from an EMBL/GenBank/DDBJ whole genome shotgun (WGS) entry which is preliminary data.</text>
</comment>
<gene>
    <name evidence="8" type="ORF">IAD49_01100</name>
</gene>
<sequence length="275" mass="32082">MIFVTLGTQDKSFRRLLVEIDRLIEKGVIKDRVVVQAGDTEYKSKYMEIFDLLPMDEFESYMKKADLVITHGGIGSILTALNYEKKVIAVPRLAKYKEHTNDHQLQIVEDFSARKYIMGALSVDELEKIFSKVEKFKPKKYKSNNETFVSLIQDYIEKDNHISWYHRYYYFICLFILGLLMSVCGSIIYLCIESFLSPFLAISIILGVDCIYLCRWNQYHLWYRLIATILTIVVGNSGVYILNLKHLNNVFLLILCSVFVAIYLLVGKWKECDEK</sequence>
<dbReference type="GO" id="GO:0016758">
    <property type="term" value="F:hexosyltransferase activity"/>
    <property type="evidence" value="ECO:0007669"/>
    <property type="project" value="InterPro"/>
</dbReference>
<protein>
    <recommendedName>
        <fullName evidence="7">Glycosyl transferase family 28 C-terminal domain-containing protein</fullName>
    </recommendedName>
</protein>
<name>A0A9D1HT43_9BACT</name>
<dbReference type="Pfam" id="PF04101">
    <property type="entry name" value="Glyco_tran_28_C"/>
    <property type="match status" value="1"/>
</dbReference>
<dbReference type="PANTHER" id="PTHR12867">
    <property type="entry name" value="GLYCOSYL TRANSFERASE-RELATED"/>
    <property type="match status" value="1"/>
</dbReference>
<feature type="transmembrane region" description="Helical" evidence="6">
    <location>
        <begin position="221"/>
        <end position="241"/>
    </location>
</feature>
<evidence type="ECO:0000259" key="7">
    <source>
        <dbReference type="Pfam" id="PF04101"/>
    </source>
</evidence>
<feature type="domain" description="Glycosyl transferase family 28 C-terminal" evidence="7">
    <location>
        <begin position="1"/>
        <end position="148"/>
    </location>
</feature>
<proteinExistence type="inferred from homology"/>
<dbReference type="SUPFAM" id="SSF53756">
    <property type="entry name" value="UDP-Glycosyltransferase/glycogen phosphorylase"/>
    <property type="match status" value="1"/>
</dbReference>
<feature type="transmembrane region" description="Helical" evidence="6">
    <location>
        <begin position="168"/>
        <end position="189"/>
    </location>
</feature>
<feature type="transmembrane region" description="Helical" evidence="6">
    <location>
        <begin position="247"/>
        <end position="266"/>
    </location>
</feature>
<keyword evidence="5" id="KW-0256">Endoplasmic reticulum</keyword>
<evidence type="ECO:0000256" key="4">
    <source>
        <dbReference type="ARBA" id="ARBA00022679"/>
    </source>
</evidence>